<feature type="domain" description="Peptidase S74" evidence="1">
    <location>
        <begin position="953"/>
        <end position="1037"/>
    </location>
</feature>
<reference evidence="2 3" key="1">
    <citation type="submission" date="2021-03" db="EMBL/GenBank/DDBJ databases">
        <title>Complete genome of Polaribacter_sp.G4M1.</title>
        <authorList>
            <person name="Jeong S.W."/>
            <person name="Bae J.W."/>
        </authorList>
    </citation>
    <scope>NUCLEOTIDE SEQUENCE [LARGE SCALE GENOMIC DNA]</scope>
    <source>
        <strain evidence="2 3">G4M1</strain>
    </source>
</reference>
<dbReference type="InterPro" id="IPR030392">
    <property type="entry name" value="S74_ICA"/>
</dbReference>
<evidence type="ECO:0000313" key="3">
    <source>
        <dbReference type="Proteomes" id="UP000663935"/>
    </source>
</evidence>
<sequence length="1037" mass="116248">MIVDKTTLKTYFETGDFPNEEQFVDLIDSLESVRNNLEYTYADLKDLIESNSLDLKQNYILNDYVHKYYIENTNSSGKIRKRTTGSIISGYGTFNTLVEDLLMGMEVTITKLPENYSGDLQIGDKDTVSEVFANYYFKFSSGKIHLVEGLEIEYFIRRYNNIEENIVINDANGKPILKPNGIINTEVHDGTPYMDMTDIENQAPTPEKILLTPLSSNSFETVALSLTYKGDIVHFDFDDNKVENDNKIVIGERKGFIKRRINKDLNIDVNCNWREQKFRRWLLSDSSIDQFINVNEDATDVNVMTAFDGKYLFTSEQRTKANANYFYIIPAPEYLLNNLNTNGKVKEFEALAKTNLRAKDFSVFQLDNNKEPVKVAKCIIEFLANSVFQMNPDSFNVNLNIENLKFINNSTFTCYANLIGATGTTIEKVITLDALHFDNFTANFLKNINFLGYSSGFVSSSSFENIIFGTNKDGDIIGPGPHESVSWIILNMLNCKFLNTSYGSFTTVIKMLNIVSINSCLYFYSNKFGLYQDSIIVNSIFNNATLRLLHNNINVTISGLIIPKKETPEGWIYSIPKVLNSINIKRISSTGELYYEEEASEADNFTKKIFVWNQETNNWELTNFKNDIDLENYVTLNGTQTISGEKIFNNNLGVGEQSKLKFYAPDTSGAPGAGFDLNLESEVFGIENQGLFIDSDLKTGGNLNLSNNNITNVKDITAESFKKSNGLSTQFLKADGSVDQNTYDNYQSFNLKTDGVQRTTIRSEGDLDFTSPDGLLSIGYGAGGVVQLSLNELSYNDLIDKPTNTGGEPNVQSDWNATSGDALILNKPTIPTNNNELTNGAGYITSPDGGNAATLDGIDSSQFLRNDQNGTLNGELNITNGLEVNSNSQSGLKIYQGTGAESTSFWFAPKNDANNGWDTGKRFGFYETDRRWCVEGDYIVIGDVVANNFQLSSDKNLKENVAPLTNKDIINVDWKSFNMKKDETKSKRYGVIAQELEKTNPELVKTDSKGEKSVLYIDLLIAKIAELESRIKELEAK</sequence>
<dbReference type="PROSITE" id="PS51688">
    <property type="entry name" value="ICA"/>
    <property type="match status" value="1"/>
</dbReference>
<dbReference type="Proteomes" id="UP000663935">
    <property type="component" value="Chromosome"/>
</dbReference>
<dbReference type="Pfam" id="PF13884">
    <property type="entry name" value="Peptidase_S74"/>
    <property type="match status" value="1"/>
</dbReference>
<proteinExistence type="predicted"/>
<keyword evidence="3" id="KW-1185">Reference proteome</keyword>
<protein>
    <submittedName>
        <fullName evidence="2">Tail fiber domain-containing protein</fullName>
    </submittedName>
</protein>
<evidence type="ECO:0000259" key="1">
    <source>
        <dbReference type="PROSITE" id="PS51688"/>
    </source>
</evidence>
<gene>
    <name evidence="2" type="ORF">JL193_07195</name>
</gene>
<accession>A0ABX7SYR8</accession>
<dbReference type="RefSeq" id="WP_207973138.1">
    <property type="nucleotide sequence ID" value="NZ_CP071795.1"/>
</dbReference>
<dbReference type="EMBL" id="CP071795">
    <property type="protein sequence ID" value="QTD39027.1"/>
    <property type="molecule type" value="Genomic_DNA"/>
</dbReference>
<evidence type="ECO:0000313" key="2">
    <source>
        <dbReference type="EMBL" id="QTD39027.1"/>
    </source>
</evidence>
<organism evidence="2 3">
    <name type="scientific">Polaribacter batillariae</name>
    <dbReference type="NCBI Taxonomy" id="2808900"/>
    <lineage>
        <taxon>Bacteria</taxon>
        <taxon>Pseudomonadati</taxon>
        <taxon>Bacteroidota</taxon>
        <taxon>Flavobacteriia</taxon>
        <taxon>Flavobacteriales</taxon>
        <taxon>Flavobacteriaceae</taxon>
    </lineage>
</organism>
<name>A0ABX7SYR8_9FLAO</name>